<feature type="compositionally biased region" description="Basic and acidic residues" evidence="4">
    <location>
        <begin position="366"/>
        <end position="375"/>
    </location>
</feature>
<dbReference type="PANTHER" id="PTHR24198:SF165">
    <property type="entry name" value="ANKYRIN REPEAT-CONTAINING PROTEIN-RELATED"/>
    <property type="match status" value="1"/>
</dbReference>
<protein>
    <submittedName>
        <fullName evidence="5">Uncharacterized protein</fullName>
    </submittedName>
</protein>
<comment type="caution">
    <text evidence="5">The sequence shown here is derived from an EMBL/GenBank/DDBJ whole genome shotgun (WGS) entry which is preliminary data.</text>
</comment>
<dbReference type="SMART" id="SM00248">
    <property type="entry name" value="ANK"/>
    <property type="match status" value="2"/>
</dbReference>
<gene>
    <name evidence="5" type="ORF">EB796_023077</name>
</gene>
<dbReference type="SUPFAM" id="SSF48403">
    <property type="entry name" value="Ankyrin repeat"/>
    <property type="match status" value="1"/>
</dbReference>
<evidence type="ECO:0000256" key="4">
    <source>
        <dbReference type="SAM" id="MobiDB-lite"/>
    </source>
</evidence>
<dbReference type="Gene3D" id="1.25.40.20">
    <property type="entry name" value="Ankyrin repeat-containing domain"/>
    <property type="match status" value="1"/>
</dbReference>
<proteinExistence type="predicted"/>
<evidence type="ECO:0000313" key="6">
    <source>
        <dbReference type="Proteomes" id="UP000593567"/>
    </source>
</evidence>
<keyword evidence="6" id="KW-1185">Reference proteome</keyword>
<dbReference type="OrthoDB" id="5406014at2759"/>
<keyword evidence="1" id="KW-0677">Repeat</keyword>
<accession>A0A7J7IZD1</accession>
<feature type="region of interest" description="Disordered" evidence="4">
    <location>
        <begin position="350"/>
        <end position="375"/>
    </location>
</feature>
<evidence type="ECO:0000313" key="5">
    <source>
        <dbReference type="EMBL" id="KAF6018588.1"/>
    </source>
</evidence>
<name>A0A7J7IZD1_BUGNE</name>
<dbReference type="EMBL" id="VXIV02003292">
    <property type="protein sequence ID" value="KAF6018588.1"/>
    <property type="molecule type" value="Genomic_DNA"/>
</dbReference>
<feature type="compositionally biased region" description="Basic residues" evidence="4">
    <location>
        <begin position="356"/>
        <end position="365"/>
    </location>
</feature>
<reference evidence="5" key="1">
    <citation type="submission" date="2020-06" db="EMBL/GenBank/DDBJ databases">
        <title>Draft genome of Bugula neritina, a colonial animal packing powerful symbionts and potential medicines.</title>
        <authorList>
            <person name="Rayko M."/>
        </authorList>
    </citation>
    <scope>NUCLEOTIDE SEQUENCE [LARGE SCALE GENOMIC DNA]</scope>
    <source>
        <strain evidence="5">Kwan_BN1</strain>
    </source>
</reference>
<dbReference type="InterPro" id="IPR002110">
    <property type="entry name" value="Ankyrin_rpt"/>
</dbReference>
<dbReference type="Proteomes" id="UP000593567">
    <property type="component" value="Unassembled WGS sequence"/>
</dbReference>
<sequence>MIKLAATPSFGECTPMRKRLFDAIKDSKLLQIKFLVYKSQLDINTKNSRGENSLIEALRIDDDRKRSITFSFLMKCGIDVHNRDCTGRDSLCWATKLGRERQALQLLNGPMLEYDYHHKDKNGLTVLHYAAMNNMEKVVQTILARLNRYYIPVDIKDSSGTTPYLYAKRLNNAEIVDLFIEAGASPYILDKNEKCKYSSVKKRSDEKAEQVIQLKINGRLPQVRRVLAEKSMGAVNGTRFSSSRNSESINNNISSLLQLQHEGQTCEKFIKSTSVADSAYNSTTDITSYTAPRRHVKHLSDLFDIVSEQMTSSFCKPAQKPKSKFSDQAMNKFKMSSLAAIMKKPVNERIASQQGGKKRSQLRKGSRNDLLAKLH</sequence>
<evidence type="ECO:0000256" key="1">
    <source>
        <dbReference type="ARBA" id="ARBA00022737"/>
    </source>
</evidence>
<organism evidence="5 6">
    <name type="scientific">Bugula neritina</name>
    <name type="common">Brown bryozoan</name>
    <name type="synonym">Sertularia neritina</name>
    <dbReference type="NCBI Taxonomy" id="10212"/>
    <lineage>
        <taxon>Eukaryota</taxon>
        <taxon>Metazoa</taxon>
        <taxon>Spiralia</taxon>
        <taxon>Lophotrochozoa</taxon>
        <taxon>Bryozoa</taxon>
        <taxon>Gymnolaemata</taxon>
        <taxon>Cheilostomatida</taxon>
        <taxon>Flustrina</taxon>
        <taxon>Buguloidea</taxon>
        <taxon>Bugulidae</taxon>
        <taxon>Bugula</taxon>
    </lineage>
</organism>
<feature type="repeat" description="ANK" evidence="3">
    <location>
        <begin position="159"/>
        <end position="191"/>
    </location>
</feature>
<evidence type="ECO:0000256" key="2">
    <source>
        <dbReference type="ARBA" id="ARBA00023043"/>
    </source>
</evidence>
<dbReference type="InterPro" id="IPR036770">
    <property type="entry name" value="Ankyrin_rpt-contain_sf"/>
</dbReference>
<dbReference type="AlphaFoldDB" id="A0A7J7IZD1"/>
<evidence type="ECO:0000256" key="3">
    <source>
        <dbReference type="PROSITE-ProRule" id="PRU00023"/>
    </source>
</evidence>
<dbReference type="PROSITE" id="PS50088">
    <property type="entry name" value="ANK_REPEAT"/>
    <property type="match status" value="1"/>
</dbReference>
<dbReference type="PANTHER" id="PTHR24198">
    <property type="entry name" value="ANKYRIN REPEAT AND PROTEIN KINASE DOMAIN-CONTAINING PROTEIN"/>
    <property type="match status" value="1"/>
</dbReference>
<keyword evidence="2 3" id="KW-0040">ANK repeat</keyword>
<dbReference type="Pfam" id="PF12796">
    <property type="entry name" value="Ank_2"/>
    <property type="match status" value="1"/>
</dbReference>